<accession>A0ABY7QZ12</accession>
<dbReference type="RefSeq" id="WP_271417814.1">
    <property type="nucleotide sequence ID" value="NZ_CP115668.1"/>
</dbReference>
<gene>
    <name evidence="1" type="ORF">O6R08_08990</name>
</gene>
<evidence type="ECO:0000313" key="1">
    <source>
        <dbReference type="EMBL" id="WCC79623.1"/>
    </source>
</evidence>
<proteinExistence type="predicted"/>
<reference evidence="1 2" key="1">
    <citation type="submission" date="2023-06" db="EMBL/GenBank/DDBJ databases">
        <title>The Gram-positive Non-spore-bearing Anaerobic Bacilli of Human Feces.</title>
        <authorList>
            <person name="Eggerth A.H."/>
        </authorList>
    </citation>
    <scope>NUCLEOTIDE SEQUENCE [LARGE SCALE GENOMIC DNA]</scope>
    <source>
        <strain evidence="1 2">CBA3108</strain>
    </source>
</reference>
<sequence>MEYSWDSAQHKPTAVTFTSNVSAPAGDGYIMPRGFNVLYKAGSGKSTTATLTGPLYYYVAVPSNLVSSFQLVNASTSQWDGPALVKSRVTRYSFFGPNKPVTNLANGAYDGLWNVYRLTFKGSNTNTTALMTTTSEPSSWPGSTFTLVGKDAPVVDDAKVPYWCGAVGSFTTGDGVSATMIGSVIPKWTKPGP</sequence>
<evidence type="ECO:0000313" key="2">
    <source>
        <dbReference type="Proteomes" id="UP001212097"/>
    </source>
</evidence>
<dbReference type="EMBL" id="CP115668">
    <property type="protein sequence ID" value="WCC79623.1"/>
    <property type="molecule type" value="Genomic_DNA"/>
</dbReference>
<dbReference type="Proteomes" id="UP001212097">
    <property type="component" value="Chromosome"/>
</dbReference>
<protein>
    <submittedName>
        <fullName evidence="1">Uncharacterized protein</fullName>
    </submittedName>
</protein>
<organism evidence="1 2">
    <name type="scientific">Cutibacterium equinum</name>
    <dbReference type="NCBI Taxonomy" id="3016342"/>
    <lineage>
        <taxon>Bacteria</taxon>
        <taxon>Bacillati</taxon>
        <taxon>Actinomycetota</taxon>
        <taxon>Actinomycetes</taxon>
        <taxon>Propionibacteriales</taxon>
        <taxon>Propionibacteriaceae</taxon>
        <taxon>Cutibacterium</taxon>
    </lineage>
</organism>
<name>A0ABY7QZ12_9ACTN</name>
<keyword evidence="2" id="KW-1185">Reference proteome</keyword>